<dbReference type="SMART" id="SM01012">
    <property type="entry name" value="ANTAR"/>
    <property type="match status" value="1"/>
</dbReference>
<dbReference type="Pfam" id="PF03861">
    <property type="entry name" value="ANTAR"/>
    <property type="match status" value="1"/>
</dbReference>
<dbReference type="PROSITE" id="PS50110">
    <property type="entry name" value="RESPONSE_REGULATORY"/>
    <property type="match status" value="1"/>
</dbReference>
<dbReference type="RefSeq" id="WP_155040050.1">
    <property type="nucleotide sequence ID" value="NZ_JBHGCD010000007.1"/>
</dbReference>
<dbReference type="InterPro" id="IPR005561">
    <property type="entry name" value="ANTAR"/>
</dbReference>
<dbReference type="SUPFAM" id="SSF52172">
    <property type="entry name" value="CheY-like"/>
    <property type="match status" value="1"/>
</dbReference>
<dbReference type="OrthoDB" id="9795002at2"/>
<dbReference type="AlphaFoldDB" id="A0A844HJJ7"/>
<keyword evidence="5" id="KW-1185">Reference proteome</keyword>
<evidence type="ECO:0000256" key="1">
    <source>
        <dbReference type="PROSITE-ProRule" id="PRU00169"/>
    </source>
</evidence>
<accession>A0A844HJJ7</accession>
<keyword evidence="1" id="KW-0597">Phosphoprotein</keyword>
<name>A0A844HJJ7_9RHOB</name>
<dbReference type="Gene3D" id="1.10.10.10">
    <property type="entry name" value="Winged helix-like DNA-binding domain superfamily/Winged helix DNA-binding domain"/>
    <property type="match status" value="1"/>
</dbReference>
<gene>
    <name evidence="4" type="ORF">GL300_12920</name>
</gene>
<dbReference type="Proteomes" id="UP000449846">
    <property type="component" value="Unassembled WGS sequence"/>
</dbReference>
<feature type="domain" description="ANTAR" evidence="3">
    <location>
        <begin position="126"/>
        <end position="187"/>
    </location>
</feature>
<evidence type="ECO:0000313" key="4">
    <source>
        <dbReference type="EMBL" id="MTH60110.1"/>
    </source>
</evidence>
<dbReference type="InterPro" id="IPR001789">
    <property type="entry name" value="Sig_transdc_resp-reg_receiver"/>
</dbReference>
<protein>
    <submittedName>
        <fullName evidence="4">ANTAR domain-containing protein</fullName>
    </submittedName>
</protein>
<feature type="modified residue" description="4-aspartylphosphate" evidence="1">
    <location>
        <position position="56"/>
    </location>
</feature>
<comment type="caution">
    <text evidence="4">The sequence shown here is derived from an EMBL/GenBank/DDBJ whole genome shotgun (WGS) entry which is preliminary data.</text>
</comment>
<dbReference type="InterPro" id="IPR011006">
    <property type="entry name" value="CheY-like_superfamily"/>
</dbReference>
<dbReference type="EMBL" id="WMIG01000006">
    <property type="protein sequence ID" value="MTH60110.1"/>
    <property type="molecule type" value="Genomic_DNA"/>
</dbReference>
<organism evidence="4 5">
    <name type="scientific">Paracoccus litorisediminis</name>
    <dbReference type="NCBI Taxonomy" id="2006130"/>
    <lineage>
        <taxon>Bacteria</taxon>
        <taxon>Pseudomonadati</taxon>
        <taxon>Pseudomonadota</taxon>
        <taxon>Alphaproteobacteria</taxon>
        <taxon>Rhodobacterales</taxon>
        <taxon>Paracoccaceae</taxon>
        <taxon>Paracoccus</taxon>
    </lineage>
</organism>
<dbReference type="InterPro" id="IPR008327">
    <property type="entry name" value="Sig_transdc_resp-reg_antiterm"/>
</dbReference>
<sequence>MEKRLSIIVIEEDALRAETIVDGLREAGDHDIRVLAEVAGLARHIAEFHPDIVLIDLANPSRDMLEDLALASSPTERPVAMFVDRSDEGLTRAAIEAGISAYVVDGLRQDRIKPVLDAAIARFHMFQRMRAELAATRAALEERKLIDRAKAILMKARDIDEEAAYALLRKTAMDQGKRMGDIAQQLVMAAGLLSCR</sequence>
<dbReference type="PROSITE" id="PS50921">
    <property type="entry name" value="ANTAR"/>
    <property type="match status" value="1"/>
</dbReference>
<proteinExistence type="predicted"/>
<dbReference type="GO" id="GO:0003723">
    <property type="term" value="F:RNA binding"/>
    <property type="evidence" value="ECO:0007669"/>
    <property type="project" value="InterPro"/>
</dbReference>
<reference evidence="4 5" key="1">
    <citation type="submission" date="2019-11" db="EMBL/GenBank/DDBJ databases">
        <authorList>
            <person name="Dong K."/>
        </authorList>
    </citation>
    <scope>NUCLEOTIDE SEQUENCE [LARGE SCALE GENOMIC DNA]</scope>
    <source>
        <strain evidence="4 5">NBRC 112902</strain>
    </source>
</reference>
<dbReference type="GO" id="GO:0000160">
    <property type="term" value="P:phosphorelay signal transduction system"/>
    <property type="evidence" value="ECO:0007669"/>
    <property type="project" value="InterPro"/>
</dbReference>
<dbReference type="PIRSF" id="PIRSF036382">
    <property type="entry name" value="RR_antiterm"/>
    <property type="match status" value="1"/>
</dbReference>
<dbReference type="InterPro" id="IPR036388">
    <property type="entry name" value="WH-like_DNA-bd_sf"/>
</dbReference>
<evidence type="ECO:0000313" key="5">
    <source>
        <dbReference type="Proteomes" id="UP000449846"/>
    </source>
</evidence>
<evidence type="ECO:0000259" key="2">
    <source>
        <dbReference type="PROSITE" id="PS50110"/>
    </source>
</evidence>
<evidence type="ECO:0000259" key="3">
    <source>
        <dbReference type="PROSITE" id="PS50921"/>
    </source>
</evidence>
<dbReference type="Gene3D" id="3.40.50.2300">
    <property type="match status" value="1"/>
</dbReference>
<feature type="domain" description="Response regulatory" evidence="2">
    <location>
        <begin position="6"/>
        <end position="120"/>
    </location>
</feature>